<organism evidence="1 2">
    <name type="scientific">Fervidibacillus albus</name>
    <dbReference type="NCBI Taxonomy" id="2980026"/>
    <lineage>
        <taxon>Bacteria</taxon>
        <taxon>Bacillati</taxon>
        <taxon>Bacillota</taxon>
        <taxon>Bacilli</taxon>
        <taxon>Bacillales</taxon>
        <taxon>Bacillaceae</taxon>
        <taxon>Fervidibacillus</taxon>
    </lineage>
</organism>
<sequence length="56" mass="6466">MIELQKASKVRLPDSVLQKQLDPDFVQSVKSYLKIGYPNYELLYVQGNFAVCLMNE</sequence>
<dbReference type="EMBL" id="CP106878">
    <property type="protein sequence ID" value="WAA10308.1"/>
    <property type="molecule type" value="Genomic_DNA"/>
</dbReference>
<dbReference type="RefSeq" id="WP_275418092.1">
    <property type="nucleotide sequence ID" value="NZ_CP106878.1"/>
</dbReference>
<keyword evidence="2" id="KW-1185">Reference proteome</keyword>
<proteinExistence type="predicted"/>
<dbReference type="AlphaFoldDB" id="A0A9E8RWP8"/>
<dbReference type="KEGG" id="faf:OE104_02945"/>
<accession>A0A9E8RWP8</accession>
<gene>
    <name evidence="1" type="ORF">OE104_02945</name>
</gene>
<evidence type="ECO:0000313" key="1">
    <source>
        <dbReference type="EMBL" id="WAA10308.1"/>
    </source>
</evidence>
<evidence type="ECO:0000313" key="2">
    <source>
        <dbReference type="Proteomes" id="UP001164718"/>
    </source>
</evidence>
<reference evidence="1" key="1">
    <citation type="submission" date="2022-09" db="EMBL/GenBank/DDBJ databases">
        <title>Complete Genomes of Fervidibacillus albus and Fervidibacillus halotolerans isolated from tidal flat sediments.</title>
        <authorList>
            <person name="Kwon K.K."/>
            <person name="Yang S.-H."/>
            <person name="Park M.J."/>
            <person name="Oh H.-M."/>
        </authorList>
    </citation>
    <scope>NUCLEOTIDE SEQUENCE</scope>
    <source>
        <strain evidence="1">MEBiC13591</strain>
    </source>
</reference>
<protein>
    <submittedName>
        <fullName evidence="1">Uncharacterized protein</fullName>
    </submittedName>
</protein>
<dbReference type="Proteomes" id="UP001164718">
    <property type="component" value="Chromosome"/>
</dbReference>
<name>A0A9E8RWP8_9BACI</name>